<dbReference type="SUPFAM" id="SSF48019">
    <property type="entry name" value="post-AAA+ oligomerization domain-like"/>
    <property type="match status" value="1"/>
</dbReference>
<feature type="domain" description="AAA+ ATPase" evidence="14">
    <location>
        <begin position="37"/>
        <end position="181"/>
    </location>
</feature>
<keyword evidence="7" id="KW-0862">Zinc</keyword>
<keyword evidence="3 12" id="KW-0548">Nucleotidyltransferase</keyword>
<dbReference type="InterPro" id="IPR022754">
    <property type="entry name" value="DNA_pol_III_gamma-3"/>
</dbReference>
<dbReference type="PATRIC" id="fig|1173027.3.peg.7117"/>
<dbReference type="NCBIfam" id="TIGR01128">
    <property type="entry name" value="holA"/>
    <property type="match status" value="1"/>
</dbReference>
<comment type="function">
    <text evidence="12">DNA polymerase III is a complex, multichain enzyme responsible for most of the replicative synthesis in bacteria. This DNA polymerase also exhibits 3' to 5' exonuclease activity.</text>
</comment>
<feature type="compositionally biased region" description="Polar residues" evidence="13">
    <location>
        <begin position="413"/>
        <end position="427"/>
    </location>
</feature>
<dbReference type="OrthoDB" id="9810148at2"/>
<feature type="region of interest" description="Disordered" evidence="13">
    <location>
        <begin position="403"/>
        <end position="427"/>
    </location>
</feature>
<keyword evidence="6 12" id="KW-0547">Nucleotide-binding</keyword>
<evidence type="ECO:0000256" key="6">
    <source>
        <dbReference type="ARBA" id="ARBA00022741"/>
    </source>
</evidence>
<keyword evidence="8 12" id="KW-0067">ATP-binding</keyword>
<dbReference type="RefSeq" id="WP_015186143.1">
    <property type="nucleotide sequence ID" value="NC_019739.1"/>
</dbReference>
<dbReference type="GO" id="GO:0003887">
    <property type="term" value="F:DNA-directed DNA polymerase activity"/>
    <property type="evidence" value="ECO:0007669"/>
    <property type="project" value="UniProtKB-KW"/>
</dbReference>
<dbReference type="AlphaFoldDB" id="K9WQD6"/>
<evidence type="ECO:0000256" key="3">
    <source>
        <dbReference type="ARBA" id="ARBA00022695"/>
    </source>
</evidence>
<comment type="similarity">
    <text evidence="1 12">Belongs to the DnaX/STICHEL family.</text>
</comment>
<keyword evidence="10" id="KW-0175">Coiled coil</keyword>
<evidence type="ECO:0000256" key="9">
    <source>
        <dbReference type="ARBA" id="ARBA00022932"/>
    </source>
</evidence>
<dbReference type="NCBIfam" id="NF011510">
    <property type="entry name" value="PRK14948.1"/>
    <property type="match status" value="1"/>
</dbReference>
<evidence type="ECO:0000256" key="10">
    <source>
        <dbReference type="ARBA" id="ARBA00023054"/>
    </source>
</evidence>
<evidence type="ECO:0000256" key="8">
    <source>
        <dbReference type="ARBA" id="ARBA00022840"/>
    </source>
</evidence>
<keyword evidence="9 12" id="KW-0239">DNA-directed DNA polymerase</keyword>
<evidence type="ECO:0000313" key="16">
    <source>
        <dbReference type="Proteomes" id="UP000010471"/>
    </source>
</evidence>
<reference evidence="15 16" key="1">
    <citation type="submission" date="2012-06" db="EMBL/GenBank/DDBJ databases">
        <title>Finished plasmid 1 of genome of Microcoleus sp. PCC 7113.</title>
        <authorList>
            <consortium name="US DOE Joint Genome Institute"/>
            <person name="Gugger M."/>
            <person name="Coursin T."/>
            <person name="Rippka R."/>
            <person name="Tandeau De Marsac N."/>
            <person name="Huntemann M."/>
            <person name="Wei C.-L."/>
            <person name="Han J."/>
            <person name="Detter J.C."/>
            <person name="Han C."/>
            <person name="Tapia R."/>
            <person name="Chen A."/>
            <person name="Kyrpides N."/>
            <person name="Mavromatis K."/>
            <person name="Markowitz V."/>
            <person name="Szeto E."/>
            <person name="Ivanova N."/>
            <person name="Pagani I."/>
            <person name="Pati A."/>
            <person name="Goodwin L."/>
            <person name="Nordberg H.P."/>
            <person name="Cantor M.N."/>
            <person name="Hua S.X."/>
            <person name="Woyke T."/>
            <person name="Kerfeld C.A."/>
        </authorList>
    </citation>
    <scope>NUCLEOTIDE SEQUENCE [LARGE SCALE GENOMIC DNA]</scope>
    <source>
        <strain evidence="15 16">PCC 7113</strain>
        <plasmid evidence="15 16">pMIC7113.01</plasmid>
    </source>
</reference>
<dbReference type="InterPro" id="IPR045085">
    <property type="entry name" value="HLD_clamp_pol_III_gamma_tau"/>
</dbReference>
<evidence type="ECO:0000259" key="14">
    <source>
        <dbReference type="SMART" id="SM00382"/>
    </source>
</evidence>
<dbReference type="EC" id="2.7.7.7" evidence="12"/>
<geneLocation type="plasmid" evidence="15 16">
    <name>pMIC7113.01</name>
</geneLocation>
<keyword evidence="15" id="KW-0614">Plasmid</keyword>
<sequence>MSYQPLHQKYRPQTFAQLVGQDAIATTLTNAIRLQRIAPAYLFTGPRGTGKTSSARILAKSLNCLSTDQPTVNPCGECEVCRAIASSSSLDVIEIDAASNTGVDNIRTLIESAQFTPMMCRYKVFLIDEAHMLSTQALNALLKTLEEPPSRVVFILATTNAERLLPTIISRTQRFDFRRIPLNAMVQHLKAIAELESIDITPQALNLVAQIASGGLRDAQSLLDQLSLLPKQITPETVWELVGAVSESDSIALIEALTLKDFTALLCVTRRLVDAGIEPLTILQTLTSSCRELLIALTSPTRLDLVTVSPQSWEKLCELAQHWDITALQHTLQQLQVGSRQLTNTQVPVLWLEAVLLSVSPQTSTTPATTTTPLIADTLTRGHSDAGNGEKLSASPTLRVTASFSSLPRRKSPTTSTSKNGTGTQPTLTVFQEPEQELTSSVSVTWEKVWQTSLSYLSPLNKSLLSNHGSLLDVEGSVARVGIKSASLAKIATNSRADIESALSKALGKPIEVNIEVSH</sequence>
<dbReference type="Gene3D" id="1.20.272.10">
    <property type="match status" value="1"/>
</dbReference>
<dbReference type="Gene3D" id="3.40.50.300">
    <property type="entry name" value="P-loop containing nucleotide triphosphate hydrolases"/>
    <property type="match status" value="1"/>
</dbReference>
<dbReference type="InterPro" id="IPR027417">
    <property type="entry name" value="P-loop_NTPase"/>
</dbReference>
<dbReference type="InterPro" id="IPR012763">
    <property type="entry name" value="DNA_pol_III_sug/sutau_N"/>
</dbReference>
<dbReference type="InterPro" id="IPR003593">
    <property type="entry name" value="AAA+_ATPase"/>
</dbReference>
<dbReference type="Pfam" id="PF22608">
    <property type="entry name" value="DNAX_ATPase_lid"/>
    <property type="match status" value="1"/>
</dbReference>
<dbReference type="PANTHER" id="PTHR11669">
    <property type="entry name" value="REPLICATION FACTOR C / DNA POLYMERASE III GAMMA-TAU SUBUNIT"/>
    <property type="match status" value="1"/>
</dbReference>
<keyword evidence="2 12" id="KW-0808">Transferase</keyword>
<dbReference type="SUPFAM" id="SSF52540">
    <property type="entry name" value="P-loop containing nucleoside triphosphate hydrolases"/>
    <property type="match status" value="1"/>
</dbReference>
<dbReference type="PANTHER" id="PTHR11669:SF0">
    <property type="entry name" value="PROTEIN STICHEL-LIKE 2"/>
    <property type="match status" value="1"/>
</dbReference>
<protein>
    <recommendedName>
        <fullName evidence="12">DNA polymerase III subunit gamma/tau</fullName>
        <ecNumber evidence="12">2.7.7.7</ecNumber>
    </recommendedName>
</protein>
<dbReference type="InterPro" id="IPR054506">
    <property type="entry name" value="DnaA_N-like_STI"/>
</dbReference>
<organism evidence="15 16">
    <name type="scientific">Allocoleopsis franciscana PCC 7113</name>
    <dbReference type="NCBI Taxonomy" id="1173027"/>
    <lineage>
        <taxon>Bacteria</taxon>
        <taxon>Bacillati</taxon>
        <taxon>Cyanobacteriota</taxon>
        <taxon>Cyanophyceae</taxon>
        <taxon>Coleofasciculales</taxon>
        <taxon>Coleofasciculaceae</taxon>
        <taxon>Allocoleopsis</taxon>
        <taxon>Allocoleopsis franciscana</taxon>
    </lineage>
</organism>
<dbReference type="Pfam" id="PF23007">
    <property type="entry name" value="DnaA_N-like_STI"/>
    <property type="match status" value="1"/>
</dbReference>
<evidence type="ECO:0000256" key="1">
    <source>
        <dbReference type="ARBA" id="ARBA00006360"/>
    </source>
</evidence>
<dbReference type="Pfam" id="PF13177">
    <property type="entry name" value="DNA_pol3_delta2"/>
    <property type="match status" value="1"/>
</dbReference>
<proteinExistence type="inferred from homology"/>
<dbReference type="EMBL" id="CP003631">
    <property type="protein sequence ID" value="AFZ22016.1"/>
    <property type="molecule type" value="Genomic_DNA"/>
</dbReference>
<dbReference type="CDD" id="cd00009">
    <property type="entry name" value="AAA"/>
    <property type="match status" value="1"/>
</dbReference>
<accession>K9WQD6</accession>
<dbReference type="NCBIfam" id="NF004046">
    <property type="entry name" value="PRK05563.1"/>
    <property type="match status" value="1"/>
</dbReference>
<dbReference type="InterPro" id="IPR008921">
    <property type="entry name" value="DNA_pol3_clamp-load_cplx_C"/>
</dbReference>
<dbReference type="FunFam" id="3.40.50.300:FF:000014">
    <property type="entry name" value="DNA polymerase III subunit gamma/tau"/>
    <property type="match status" value="1"/>
</dbReference>
<dbReference type="HOGENOM" id="CLU_006229_2_1_3"/>
<dbReference type="SMART" id="SM00382">
    <property type="entry name" value="AAA"/>
    <property type="match status" value="1"/>
</dbReference>
<keyword evidence="5" id="KW-0479">Metal-binding</keyword>
<dbReference type="NCBIfam" id="TIGR02397">
    <property type="entry name" value="dnaX_nterm"/>
    <property type="match status" value="1"/>
</dbReference>
<dbReference type="Pfam" id="PF12169">
    <property type="entry name" value="DNA_pol3_gamma3"/>
    <property type="match status" value="1"/>
</dbReference>
<dbReference type="Gene3D" id="1.10.8.60">
    <property type="match status" value="1"/>
</dbReference>
<dbReference type="KEGG" id="mic:Mic7113_6436"/>
<comment type="subunit">
    <text evidence="12">DNA polymerase III contains a core (composed of alpha, epsilon and theta chains) that associates with a tau subunit. This core dimerizes to form the POLIII' complex. PolIII' associates with the gamma complex (composed of gamma, delta, delta', psi and chi chains) and with the beta chain to form the complete DNA polymerase III complex.</text>
</comment>
<evidence type="ECO:0000256" key="11">
    <source>
        <dbReference type="ARBA" id="ARBA00049244"/>
    </source>
</evidence>
<evidence type="ECO:0000256" key="7">
    <source>
        <dbReference type="ARBA" id="ARBA00022833"/>
    </source>
</evidence>
<comment type="catalytic activity">
    <reaction evidence="11 12">
        <text>DNA(n) + a 2'-deoxyribonucleoside 5'-triphosphate = DNA(n+1) + diphosphate</text>
        <dbReference type="Rhea" id="RHEA:22508"/>
        <dbReference type="Rhea" id="RHEA-COMP:17339"/>
        <dbReference type="Rhea" id="RHEA-COMP:17340"/>
        <dbReference type="ChEBI" id="CHEBI:33019"/>
        <dbReference type="ChEBI" id="CHEBI:61560"/>
        <dbReference type="ChEBI" id="CHEBI:173112"/>
        <dbReference type="EC" id="2.7.7.7"/>
    </reaction>
</comment>
<dbReference type="GO" id="GO:0006261">
    <property type="term" value="P:DNA-templated DNA replication"/>
    <property type="evidence" value="ECO:0007669"/>
    <property type="project" value="TreeGrafter"/>
</dbReference>
<keyword evidence="4 12" id="KW-0235">DNA replication</keyword>
<dbReference type="GO" id="GO:0009360">
    <property type="term" value="C:DNA polymerase III complex"/>
    <property type="evidence" value="ECO:0007669"/>
    <property type="project" value="InterPro"/>
</dbReference>
<evidence type="ECO:0000256" key="2">
    <source>
        <dbReference type="ARBA" id="ARBA00022679"/>
    </source>
</evidence>
<name>K9WQD6_9CYAN</name>
<evidence type="ECO:0000256" key="4">
    <source>
        <dbReference type="ARBA" id="ARBA00022705"/>
    </source>
</evidence>
<dbReference type="InterPro" id="IPR005790">
    <property type="entry name" value="DNA_polIII_delta"/>
</dbReference>
<dbReference type="InterPro" id="IPR050238">
    <property type="entry name" value="DNA_Rep/Repair_Clamp_Loader"/>
</dbReference>
<dbReference type="GO" id="GO:0046872">
    <property type="term" value="F:metal ion binding"/>
    <property type="evidence" value="ECO:0007669"/>
    <property type="project" value="UniProtKB-KW"/>
</dbReference>
<evidence type="ECO:0000256" key="5">
    <source>
        <dbReference type="ARBA" id="ARBA00022723"/>
    </source>
</evidence>
<evidence type="ECO:0000256" key="12">
    <source>
        <dbReference type="RuleBase" id="RU364063"/>
    </source>
</evidence>
<dbReference type="GO" id="GO:0003677">
    <property type="term" value="F:DNA binding"/>
    <property type="evidence" value="ECO:0007669"/>
    <property type="project" value="InterPro"/>
</dbReference>
<dbReference type="FunFam" id="1.10.8.60:FF:000013">
    <property type="entry name" value="DNA polymerase III subunit gamma/tau"/>
    <property type="match status" value="1"/>
</dbReference>
<evidence type="ECO:0000313" key="15">
    <source>
        <dbReference type="EMBL" id="AFZ22016.1"/>
    </source>
</evidence>
<dbReference type="Proteomes" id="UP000010471">
    <property type="component" value="Plasmid pMIC7113.01"/>
</dbReference>
<dbReference type="GO" id="GO:0005524">
    <property type="term" value="F:ATP binding"/>
    <property type="evidence" value="ECO:0007669"/>
    <property type="project" value="UniProtKB-KW"/>
</dbReference>
<evidence type="ECO:0000256" key="13">
    <source>
        <dbReference type="SAM" id="MobiDB-lite"/>
    </source>
</evidence>
<gene>
    <name evidence="12" type="primary">dnaX</name>
    <name evidence="15" type="ORF">Mic7113_6436</name>
</gene>
<keyword evidence="16" id="KW-1185">Reference proteome</keyword>